<feature type="transmembrane region" description="Helical" evidence="1">
    <location>
        <begin position="6"/>
        <end position="23"/>
    </location>
</feature>
<sequence>MKKIGIGIIVLVAIFISLLYWSLSSTEKTFKKGELLNINNIETINFKNIDSVLISASTLYKANNIKTLMQGEQYRKAWEAPIKVPIVFLDSLKGGLKILKEGGGKQTHSIKLLSKNGTKYTLRGINKDPKKLIPEFAKTFGLENIIVDGISAQHPYGSILSAALAKRAKILSTEPQVVFVPKQEALGTFNLKYGNRLYLLEYETEGETNWTNYKNVSEIVETDNLQELKLKSQNSIVIDKSVLIRVRLFDFLIGDWDRHAKQYGWILQKNNNNYTAIPLAGDRDNAFFKSEGLIPSILSNKYVIPELQDFEKEIDFLPGLVYPFDRYFLFNTNEDIFITEAKKLQELLTDDVLNKALNVWPKNIRALDGQDIISTIKARRTDLVDYAKAFKKIIDEKGLLTEALKGSEDLALPKELLQCFDCN</sequence>
<reference evidence="2 3" key="1">
    <citation type="submission" date="2017-01" db="EMBL/GenBank/DDBJ databases">
        <title>Complete genome of Lacinutrix venerupis DOK2-8 isolated from seawater in Dokdo.</title>
        <authorList>
            <person name="Chi W.-J."/>
            <person name="Kim J.H."/>
        </authorList>
    </citation>
    <scope>NUCLEOTIDE SEQUENCE [LARGE SCALE GENOMIC DNA]</scope>
    <source>
        <strain evidence="2 3">DOK2-8</strain>
    </source>
</reference>
<protein>
    <submittedName>
        <fullName evidence="2">Uncharacterized protein</fullName>
    </submittedName>
</protein>
<evidence type="ECO:0000256" key="1">
    <source>
        <dbReference type="SAM" id="Phobius"/>
    </source>
</evidence>
<dbReference type="KEGG" id="lvn:BWR22_08940"/>
<evidence type="ECO:0000313" key="2">
    <source>
        <dbReference type="EMBL" id="APY00439.1"/>
    </source>
</evidence>
<keyword evidence="1" id="KW-0472">Membrane</keyword>
<gene>
    <name evidence="2" type="ORF">BWR22_08940</name>
</gene>
<proteinExistence type="predicted"/>
<dbReference type="Proteomes" id="UP000187506">
    <property type="component" value="Chromosome"/>
</dbReference>
<keyword evidence="1" id="KW-0812">Transmembrane</keyword>
<organism evidence="2 3">
    <name type="scientific">Lacinutrix venerupis</name>
    <dbReference type="NCBI Taxonomy" id="1486034"/>
    <lineage>
        <taxon>Bacteria</taxon>
        <taxon>Pseudomonadati</taxon>
        <taxon>Bacteroidota</taxon>
        <taxon>Flavobacteriia</taxon>
        <taxon>Flavobacteriales</taxon>
        <taxon>Flavobacteriaceae</taxon>
        <taxon>Lacinutrix</taxon>
    </lineage>
</organism>
<dbReference type="AlphaFoldDB" id="A0AAC9LL36"/>
<evidence type="ECO:0000313" key="3">
    <source>
        <dbReference type="Proteomes" id="UP000187506"/>
    </source>
</evidence>
<dbReference type="RefSeq" id="WP_076733345.1">
    <property type="nucleotide sequence ID" value="NZ_CP019352.1"/>
</dbReference>
<dbReference type="EMBL" id="CP019352">
    <property type="protein sequence ID" value="APY00439.1"/>
    <property type="molecule type" value="Genomic_DNA"/>
</dbReference>
<name>A0AAC9LL36_9FLAO</name>
<keyword evidence="3" id="KW-1185">Reference proteome</keyword>
<keyword evidence="1" id="KW-1133">Transmembrane helix</keyword>
<accession>A0AAC9LL36</accession>